<reference evidence="1 2" key="1">
    <citation type="submission" date="2024-04" db="EMBL/GenBank/DDBJ databases">
        <title>Genome assembly C_amara_ONT_v2.</title>
        <authorList>
            <person name="Yant L."/>
            <person name="Moore C."/>
            <person name="Slenker M."/>
        </authorList>
    </citation>
    <scope>NUCLEOTIDE SEQUENCE [LARGE SCALE GENOMIC DNA]</scope>
    <source>
        <tissue evidence="1">Leaf</tissue>
    </source>
</reference>
<keyword evidence="2" id="KW-1185">Reference proteome</keyword>
<comment type="caution">
    <text evidence="1">The sequence shown here is derived from an EMBL/GenBank/DDBJ whole genome shotgun (WGS) entry which is preliminary data.</text>
</comment>
<gene>
    <name evidence="1" type="ORF">V5N11_014637</name>
</gene>
<sequence length="81" mass="9532">MVGRNREIEIPPPDYLNYVMVWVQIKNIPVNHYTRAAISALGEPVKSVDLVAFNPTKPHRHEYVRVRLKLDVTKPYRHEVR</sequence>
<proteinExistence type="predicted"/>
<accession>A0ABD1ACI7</accession>
<dbReference type="AlphaFoldDB" id="A0ABD1ACI7"/>
<organism evidence="1 2">
    <name type="scientific">Cardamine amara subsp. amara</name>
    <dbReference type="NCBI Taxonomy" id="228776"/>
    <lineage>
        <taxon>Eukaryota</taxon>
        <taxon>Viridiplantae</taxon>
        <taxon>Streptophyta</taxon>
        <taxon>Embryophyta</taxon>
        <taxon>Tracheophyta</taxon>
        <taxon>Spermatophyta</taxon>
        <taxon>Magnoliopsida</taxon>
        <taxon>eudicotyledons</taxon>
        <taxon>Gunneridae</taxon>
        <taxon>Pentapetalae</taxon>
        <taxon>rosids</taxon>
        <taxon>malvids</taxon>
        <taxon>Brassicales</taxon>
        <taxon>Brassicaceae</taxon>
        <taxon>Cardamineae</taxon>
        <taxon>Cardamine</taxon>
    </lineage>
</organism>
<dbReference type="EMBL" id="JBANAX010000654">
    <property type="protein sequence ID" value="KAL1199140.1"/>
    <property type="molecule type" value="Genomic_DNA"/>
</dbReference>
<name>A0ABD1ACI7_CARAN</name>
<evidence type="ECO:0008006" key="3">
    <source>
        <dbReference type="Google" id="ProtNLM"/>
    </source>
</evidence>
<evidence type="ECO:0000313" key="2">
    <source>
        <dbReference type="Proteomes" id="UP001558713"/>
    </source>
</evidence>
<protein>
    <recommendedName>
        <fullName evidence="3">DUF4283 domain-containing protein</fullName>
    </recommendedName>
</protein>
<dbReference type="Proteomes" id="UP001558713">
    <property type="component" value="Unassembled WGS sequence"/>
</dbReference>
<evidence type="ECO:0000313" key="1">
    <source>
        <dbReference type="EMBL" id="KAL1199140.1"/>
    </source>
</evidence>